<gene>
    <name evidence="2" type="ORF">BMWSH_3515</name>
</gene>
<proteinExistence type="predicted"/>
<feature type="transmembrane region" description="Helical" evidence="1">
    <location>
        <begin position="12"/>
        <end position="34"/>
    </location>
</feature>
<dbReference type="EMBL" id="CP003017">
    <property type="protein sequence ID" value="AEN90397.1"/>
    <property type="molecule type" value="Genomic_DNA"/>
</dbReference>
<dbReference type="Proteomes" id="UP000001283">
    <property type="component" value="Chromosome"/>
</dbReference>
<keyword evidence="1" id="KW-0812">Transmembrane</keyword>
<name>A0A8D3X0S4_PRIMW</name>
<evidence type="ECO:0000256" key="1">
    <source>
        <dbReference type="SAM" id="Phobius"/>
    </source>
</evidence>
<keyword evidence="1" id="KW-1133">Transmembrane helix</keyword>
<protein>
    <submittedName>
        <fullName evidence="2">Uncharacterized protein</fullName>
    </submittedName>
</protein>
<evidence type="ECO:0000313" key="3">
    <source>
        <dbReference type="Proteomes" id="UP000001283"/>
    </source>
</evidence>
<evidence type="ECO:0000313" key="2">
    <source>
        <dbReference type="EMBL" id="AEN90397.1"/>
    </source>
</evidence>
<dbReference type="KEGG" id="bmh:BMWSH_3515"/>
<accession>A0A8D3X0S4</accession>
<keyword evidence="1" id="KW-0472">Membrane</keyword>
<organism evidence="2 3">
    <name type="scientific">Priestia megaterium (strain WSH-002)</name>
    <name type="common">Bacillus megaterium</name>
    <dbReference type="NCBI Taxonomy" id="1006007"/>
    <lineage>
        <taxon>Bacteria</taxon>
        <taxon>Bacillati</taxon>
        <taxon>Bacillota</taxon>
        <taxon>Bacilli</taxon>
        <taxon>Bacillales</taxon>
        <taxon>Bacillaceae</taxon>
        <taxon>Priestia</taxon>
    </lineage>
</organism>
<reference evidence="2 3" key="1">
    <citation type="journal article" date="2011" name="J. Bacteriol.">
        <title>Complete genome sequence of the industrial strain Bacillus megaterium WSH-002.</title>
        <authorList>
            <person name="Liu L."/>
            <person name="Li Y."/>
            <person name="Zhang J."/>
            <person name="Zou W."/>
            <person name="Zhou Z."/>
            <person name="Liu J."/>
            <person name="Li X."/>
            <person name="Wang L."/>
            <person name="Chen J."/>
        </authorList>
    </citation>
    <scope>NUCLEOTIDE SEQUENCE [LARGE SCALE GENOMIC DNA]</scope>
    <source>
        <strain evidence="2 3">WSH-002</strain>
    </source>
</reference>
<sequence>MESEKDYVILRKTIITLSTSFILAYLLAITGLVLQLTDEEECRIIPETTWQGGSFCIFFI</sequence>
<dbReference type="AlphaFoldDB" id="A0A8D3X0S4"/>